<proteinExistence type="inferred from homology"/>
<dbReference type="Pfam" id="PF00106">
    <property type="entry name" value="adh_short"/>
    <property type="match status" value="1"/>
</dbReference>
<comment type="similarity">
    <text evidence="1 4">Belongs to the short-chain dehydrogenases/reductases (SDR) family.</text>
</comment>
<dbReference type="PANTHER" id="PTHR44196">
    <property type="entry name" value="DEHYDROGENASE/REDUCTASE SDR FAMILY MEMBER 7B"/>
    <property type="match status" value="1"/>
</dbReference>
<evidence type="ECO:0000313" key="5">
    <source>
        <dbReference type="EnsemblMetazoa" id="AARA002281-PA"/>
    </source>
</evidence>
<dbReference type="EMBL" id="APCN01004290">
    <property type="status" value="NOT_ANNOTATED_CDS"/>
    <property type="molecule type" value="Genomic_DNA"/>
</dbReference>
<dbReference type="PANTHER" id="PTHR44196:SF1">
    <property type="entry name" value="DEHYDROGENASE_REDUCTASE SDR FAMILY MEMBER 7B"/>
    <property type="match status" value="1"/>
</dbReference>
<dbReference type="GO" id="GO:0016491">
    <property type="term" value="F:oxidoreductase activity"/>
    <property type="evidence" value="ECO:0007669"/>
    <property type="project" value="UniProtKB-KW"/>
</dbReference>
<dbReference type="PRINTS" id="PR00081">
    <property type="entry name" value="GDHRDH"/>
</dbReference>
<dbReference type="EnsemblMetazoa" id="AARA002281-RA">
    <property type="protein sequence ID" value="AARA002281-PA"/>
    <property type="gene ID" value="AARA002281"/>
</dbReference>
<dbReference type="InterPro" id="IPR036291">
    <property type="entry name" value="NAD(P)-bd_dom_sf"/>
</dbReference>
<dbReference type="AlphaFoldDB" id="A0A182HLZ9"/>
<dbReference type="SUPFAM" id="SSF51735">
    <property type="entry name" value="NAD(P)-binding Rossmann-fold domains"/>
    <property type="match status" value="1"/>
</dbReference>
<dbReference type="PIRSF" id="PIRSF000126">
    <property type="entry name" value="11-beta-HSD1"/>
    <property type="match status" value="1"/>
</dbReference>
<evidence type="ECO:0000256" key="4">
    <source>
        <dbReference type="RuleBase" id="RU000363"/>
    </source>
</evidence>
<dbReference type="KEGG" id="aara:120898450"/>
<keyword evidence="2" id="KW-0560">Oxidoreductase</keyword>
<dbReference type="PROSITE" id="PS00061">
    <property type="entry name" value="ADH_SHORT"/>
    <property type="match status" value="1"/>
</dbReference>
<name>A0A182HLZ9_ANOAR</name>
<comment type="function">
    <text evidence="3">Putative oxidoreductase.</text>
</comment>
<dbReference type="Proteomes" id="UP000075840">
    <property type="component" value="Unassembled WGS sequence"/>
</dbReference>
<dbReference type="InterPro" id="IPR002347">
    <property type="entry name" value="SDR_fam"/>
</dbReference>
<dbReference type="GO" id="GO:0016020">
    <property type="term" value="C:membrane"/>
    <property type="evidence" value="ECO:0007669"/>
    <property type="project" value="TreeGrafter"/>
</dbReference>
<organism evidence="5 6">
    <name type="scientific">Anopheles arabiensis</name>
    <name type="common">Mosquito</name>
    <dbReference type="NCBI Taxonomy" id="7173"/>
    <lineage>
        <taxon>Eukaryota</taxon>
        <taxon>Metazoa</taxon>
        <taxon>Ecdysozoa</taxon>
        <taxon>Arthropoda</taxon>
        <taxon>Hexapoda</taxon>
        <taxon>Insecta</taxon>
        <taxon>Pterygota</taxon>
        <taxon>Neoptera</taxon>
        <taxon>Endopterygota</taxon>
        <taxon>Diptera</taxon>
        <taxon>Nematocera</taxon>
        <taxon>Culicoidea</taxon>
        <taxon>Culicidae</taxon>
        <taxon>Anophelinae</taxon>
        <taxon>Anopheles</taxon>
    </lineage>
</organism>
<dbReference type="VEuPathDB" id="VectorBase:AARA002281"/>
<evidence type="ECO:0000256" key="3">
    <source>
        <dbReference type="ARBA" id="ARBA00037096"/>
    </source>
</evidence>
<dbReference type="PRINTS" id="PR00080">
    <property type="entry name" value="SDRFAMILY"/>
</dbReference>
<dbReference type="CDD" id="cd05332">
    <property type="entry name" value="11beta-HSD1_like_SDR_c"/>
    <property type="match status" value="1"/>
</dbReference>
<protein>
    <submittedName>
        <fullName evidence="5">Uncharacterized protein</fullName>
    </submittedName>
</protein>
<keyword evidence="6" id="KW-1185">Reference proteome</keyword>
<dbReference type="VEuPathDB" id="VectorBase:AARA21_013086"/>
<dbReference type="NCBIfam" id="NF004825">
    <property type="entry name" value="PRK06181.1"/>
    <property type="match status" value="1"/>
</dbReference>
<dbReference type="RefSeq" id="XP_040160246.1">
    <property type="nucleotide sequence ID" value="XM_040304312.1"/>
</dbReference>
<sequence length="317" mass="34140">MKNLAERSAGSLYWWLLATLFLPIAIPGLVLKLLTMMKEQRNARHLNGKVVLITGASSGLGEALAHSFFLAGCKVVLAARRKDELERVRKDLLELHATVPTHPPIILPLDLSDLNSIGGKVQSVLEIHGAIDILVNNGGISVRGDALSTAIDVDIRIMLVNYFGSVALTKACLPSMMARKEGRIVSISSVQGKFAIPHRSAYSASKHAMQAFCDSLRAEVAKDNIKVTLISPGYINTALSLNALTGTGASYGKMDTATAGGASPQDTASSILKAIARDEKDVMLAPIAPRAAYWLRHLAPSVYFWIMKKRAEKLNST</sequence>
<evidence type="ECO:0000256" key="2">
    <source>
        <dbReference type="ARBA" id="ARBA00023002"/>
    </source>
</evidence>
<evidence type="ECO:0000313" key="6">
    <source>
        <dbReference type="Proteomes" id="UP000075840"/>
    </source>
</evidence>
<reference evidence="5" key="1">
    <citation type="submission" date="2022-08" db="UniProtKB">
        <authorList>
            <consortium name="EnsemblMetazoa"/>
        </authorList>
    </citation>
    <scope>IDENTIFICATION</scope>
    <source>
        <strain evidence="5">Dongola</strain>
    </source>
</reference>
<dbReference type="InterPro" id="IPR020904">
    <property type="entry name" value="Sc_DH/Rdtase_CS"/>
</dbReference>
<dbReference type="GeneID" id="120898450"/>
<evidence type="ECO:0000256" key="1">
    <source>
        <dbReference type="ARBA" id="ARBA00006484"/>
    </source>
</evidence>
<dbReference type="Gene3D" id="3.40.50.720">
    <property type="entry name" value="NAD(P)-binding Rossmann-like Domain"/>
    <property type="match status" value="1"/>
</dbReference>
<accession>A0A182HLZ9</accession>